<organism evidence="5 6">
    <name type="scientific">Chelatococcus albus</name>
    <dbReference type="NCBI Taxonomy" id="3047466"/>
    <lineage>
        <taxon>Bacteria</taxon>
        <taxon>Pseudomonadati</taxon>
        <taxon>Pseudomonadota</taxon>
        <taxon>Alphaproteobacteria</taxon>
        <taxon>Hyphomicrobiales</taxon>
        <taxon>Chelatococcaceae</taxon>
        <taxon>Chelatococcus</taxon>
    </lineage>
</organism>
<dbReference type="PROSITE" id="PS00062">
    <property type="entry name" value="ALDOKETO_REDUCTASE_2"/>
    <property type="match status" value="1"/>
</dbReference>
<dbReference type="Gene3D" id="3.20.20.100">
    <property type="entry name" value="NADP-dependent oxidoreductase domain"/>
    <property type="match status" value="1"/>
</dbReference>
<keyword evidence="2" id="KW-0521">NADP</keyword>
<gene>
    <name evidence="5" type="ORF">QNA08_03190</name>
</gene>
<dbReference type="PRINTS" id="PR00069">
    <property type="entry name" value="ALDKETRDTASE"/>
</dbReference>
<dbReference type="InterPro" id="IPR018170">
    <property type="entry name" value="Aldo/ket_reductase_CS"/>
</dbReference>
<sequence length="276" mass="30314">MPFVHANGAAIPAIGLGTWAARDEDCIQAVSWALEAGYRHIDTAAAYENEHAVGQALRASGLPRSDLFVTTKVWYTDIADGSLQKSAEASLRRLGLDHVDLLLIHWPNQAIPLRDSMRALCDAKRKGLTRHIGVSNFPVALLEEAVAVADEPLVANQCEYQPRLDQSKVLEACRRHGLAFTSYSPIGRGELLGEPAIRRIAEQHGRTPAQIVLRWHVQQPGVIAIPKSANRRRIAENIALFDFALSDEEMAAISSLARPDGRMIDPAWAPRWDAVA</sequence>
<dbReference type="Pfam" id="PF00248">
    <property type="entry name" value="Aldo_ket_red"/>
    <property type="match status" value="1"/>
</dbReference>
<keyword evidence="6" id="KW-1185">Reference proteome</keyword>
<dbReference type="PANTHER" id="PTHR43827:SF3">
    <property type="entry name" value="NADP-DEPENDENT OXIDOREDUCTASE DOMAIN-CONTAINING PROTEIN"/>
    <property type="match status" value="1"/>
</dbReference>
<evidence type="ECO:0000256" key="2">
    <source>
        <dbReference type="ARBA" id="ARBA00022857"/>
    </source>
</evidence>
<proteinExistence type="inferred from homology"/>
<dbReference type="EMBL" id="JASJEV010000001">
    <property type="protein sequence ID" value="MDJ1157243.1"/>
    <property type="molecule type" value="Genomic_DNA"/>
</dbReference>
<dbReference type="CDD" id="cd19140">
    <property type="entry name" value="AKR_AKR3F3"/>
    <property type="match status" value="1"/>
</dbReference>
<evidence type="ECO:0000256" key="1">
    <source>
        <dbReference type="ARBA" id="ARBA00007905"/>
    </source>
</evidence>
<keyword evidence="3" id="KW-0560">Oxidoreductase</keyword>
<comment type="caution">
    <text evidence="5">The sequence shown here is derived from an EMBL/GenBank/DDBJ whole genome shotgun (WGS) entry which is preliminary data.</text>
</comment>
<dbReference type="PANTHER" id="PTHR43827">
    <property type="entry name" value="2,5-DIKETO-D-GLUCONIC ACID REDUCTASE"/>
    <property type="match status" value="1"/>
</dbReference>
<reference evidence="5 6" key="1">
    <citation type="submission" date="2023-05" db="EMBL/GenBank/DDBJ databases">
        <title>Chelatococcus sp. nov., a moderately thermophilic bacterium isolated from hot spring microbial mat.</title>
        <authorList>
            <person name="Hu C.-J."/>
            <person name="Li W.-J."/>
        </authorList>
    </citation>
    <scope>NUCLEOTIDE SEQUENCE [LARGE SCALE GENOMIC DNA]</scope>
    <source>
        <strain evidence="5 6">SYSU G07232</strain>
    </source>
</reference>
<dbReference type="InterPro" id="IPR023210">
    <property type="entry name" value="NADP_OxRdtase_dom"/>
</dbReference>
<evidence type="ECO:0000313" key="6">
    <source>
        <dbReference type="Proteomes" id="UP001321492"/>
    </source>
</evidence>
<dbReference type="Proteomes" id="UP001321492">
    <property type="component" value="Unassembled WGS sequence"/>
</dbReference>
<protein>
    <submittedName>
        <fullName evidence="5">Aldo/keto reductase</fullName>
    </submittedName>
</protein>
<name>A0ABT7ACZ8_9HYPH</name>
<accession>A0ABT7ACZ8</accession>
<dbReference type="PROSITE" id="PS00798">
    <property type="entry name" value="ALDOKETO_REDUCTASE_1"/>
    <property type="match status" value="1"/>
</dbReference>
<dbReference type="PIRSF" id="PIRSF000097">
    <property type="entry name" value="AKR"/>
    <property type="match status" value="1"/>
</dbReference>
<evidence type="ECO:0000259" key="4">
    <source>
        <dbReference type="Pfam" id="PF00248"/>
    </source>
</evidence>
<feature type="domain" description="NADP-dependent oxidoreductase" evidence="4">
    <location>
        <begin position="14"/>
        <end position="256"/>
    </location>
</feature>
<dbReference type="PROSITE" id="PS00063">
    <property type="entry name" value="ALDOKETO_REDUCTASE_3"/>
    <property type="match status" value="1"/>
</dbReference>
<evidence type="ECO:0000256" key="3">
    <source>
        <dbReference type="ARBA" id="ARBA00023002"/>
    </source>
</evidence>
<dbReference type="SUPFAM" id="SSF51430">
    <property type="entry name" value="NAD(P)-linked oxidoreductase"/>
    <property type="match status" value="1"/>
</dbReference>
<evidence type="ECO:0000313" key="5">
    <source>
        <dbReference type="EMBL" id="MDJ1157243.1"/>
    </source>
</evidence>
<dbReference type="InterPro" id="IPR020471">
    <property type="entry name" value="AKR"/>
</dbReference>
<dbReference type="InterPro" id="IPR036812">
    <property type="entry name" value="NAD(P)_OxRdtase_dom_sf"/>
</dbReference>
<comment type="similarity">
    <text evidence="1">Belongs to the aldo/keto reductase family.</text>
</comment>